<keyword evidence="1" id="KW-0862">Zinc</keyword>
<feature type="transmembrane region" description="Helical" evidence="2">
    <location>
        <begin position="142"/>
        <end position="162"/>
    </location>
</feature>
<dbReference type="PANTHER" id="PTHR12109">
    <property type="entry name" value="RING FINGER PROTEIN 141-RELATED"/>
    <property type="match status" value="1"/>
</dbReference>
<dbReference type="InterPro" id="IPR013083">
    <property type="entry name" value="Znf_RING/FYVE/PHD"/>
</dbReference>
<accession>R0KUR5</accession>
<keyword evidence="1" id="KW-0863">Zinc-finger</keyword>
<dbReference type="AlphaFoldDB" id="R0KUR5"/>
<evidence type="ECO:0000256" key="1">
    <source>
        <dbReference type="PROSITE-ProRule" id="PRU00175"/>
    </source>
</evidence>
<reference evidence="4 5" key="1">
    <citation type="journal article" date="2013" name="BMC Genomics">
        <title>Comparative genomics of parasitic silkworm microsporidia reveal an association between genome expansion and host adaptation.</title>
        <authorList>
            <person name="Pan G."/>
            <person name="Xu J."/>
            <person name="Li T."/>
            <person name="Xia Q."/>
            <person name="Liu S.L."/>
            <person name="Zhang G."/>
            <person name="Li S."/>
            <person name="Li C."/>
            <person name="Liu H."/>
            <person name="Yang L."/>
            <person name="Liu T."/>
            <person name="Zhang X."/>
            <person name="Wu Z."/>
            <person name="Fan W."/>
            <person name="Dang X."/>
            <person name="Xiang H."/>
            <person name="Tao M."/>
            <person name="Li Y."/>
            <person name="Hu J."/>
            <person name="Li Z."/>
            <person name="Lin L."/>
            <person name="Luo J."/>
            <person name="Geng L."/>
            <person name="Wang L."/>
            <person name="Long M."/>
            <person name="Wan Y."/>
            <person name="He N."/>
            <person name="Zhang Z."/>
            <person name="Lu C."/>
            <person name="Keeling P.J."/>
            <person name="Wang J."/>
            <person name="Xiang Z."/>
            <person name="Zhou Z."/>
        </authorList>
    </citation>
    <scope>NUCLEOTIDE SEQUENCE [LARGE SCALE GENOMIC DNA]</scope>
    <source>
        <strain evidence="5">CQ1 / CVCC 102059</strain>
    </source>
</reference>
<dbReference type="VEuPathDB" id="MicrosporidiaDB:NBO_22g0013"/>
<gene>
    <name evidence="4" type="primary">SM3L2</name>
    <name evidence="4" type="ORF">NBO_22g0013</name>
</gene>
<dbReference type="EMBL" id="KB908930">
    <property type="protein sequence ID" value="EOB14611.1"/>
    <property type="molecule type" value="Genomic_DNA"/>
</dbReference>
<dbReference type="InterPro" id="IPR001841">
    <property type="entry name" value="Znf_RING"/>
</dbReference>
<keyword evidence="5" id="KW-1185">Reference proteome</keyword>
<dbReference type="SUPFAM" id="SSF57850">
    <property type="entry name" value="RING/U-box"/>
    <property type="match status" value="1"/>
</dbReference>
<feature type="domain" description="RING-type" evidence="3">
    <location>
        <begin position="41"/>
        <end position="82"/>
    </location>
</feature>
<dbReference type="HOGENOM" id="CLU_1603225_0_0_1"/>
<dbReference type="OrthoDB" id="6270329at2759"/>
<keyword evidence="1" id="KW-0479">Metal-binding</keyword>
<proteinExistence type="predicted"/>
<dbReference type="Pfam" id="PF13920">
    <property type="entry name" value="zf-C3HC4_3"/>
    <property type="match status" value="1"/>
</dbReference>
<dbReference type="GO" id="GO:0008270">
    <property type="term" value="F:zinc ion binding"/>
    <property type="evidence" value="ECO:0007669"/>
    <property type="project" value="UniProtKB-KW"/>
</dbReference>
<sequence length="166" mass="18935">MHDENEDEITSLLGKSFESSKINGHPRRITKKQISEKISQCVICLERIEGYFITPCGHHFCDGCFGDWYESTEGLKKCPVCRQHVSLDEILMSGKAHGFNLKKNSKFVKYTKPIRIVESGSSNTNLLGYGSSSFHSNEFEQITPTTIVLLMFFLTFLAYVLYDRYG</sequence>
<dbReference type="PROSITE" id="PS50089">
    <property type="entry name" value="ZF_RING_2"/>
    <property type="match status" value="1"/>
</dbReference>
<dbReference type="STRING" id="578461.R0KUR5"/>
<evidence type="ECO:0000313" key="5">
    <source>
        <dbReference type="Proteomes" id="UP000016927"/>
    </source>
</evidence>
<dbReference type="InterPro" id="IPR047126">
    <property type="entry name" value="RNF141-like"/>
</dbReference>
<evidence type="ECO:0000313" key="4">
    <source>
        <dbReference type="EMBL" id="EOB14611.1"/>
    </source>
</evidence>
<dbReference type="Proteomes" id="UP000016927">
    <property type="component" value="Unassembled WGS sequence"/>
</dbReference>
<dbReference type="SMART" id="SM00184">
    <property type="entry name" value="RING"/>
    <property type="match status" value="1"/>
</dbReference>
<protein>
    <submittedName>
        <fullName evidence="4">Putative SWI/SNF-related matrix-associated actin-dependent regulator of chromatin subfamily A member 3-like 2</fullName>
    </submittedName>
</protein>
<name>R0KUR5_NOSB1</name>
<organism evidence="4 5">
    <name type="scientific">Nosema bombycis (strain CQ1 / CVCC 102059)</name>
    <name type="common">Microsporidian parasite</name>
    <name type="synonym">Pebrine of silkworm</name>
    <dbReference type="NCBI Taxonomy" id="578461"/>
    <lineage>
        <taxon>Eukaryota</taxon>
        <taxon>Fungi</taxon>
        <taxon>Fungi incertae sedis</taxon>
        <taxon>Microsporidia</taxon>
        <taxon>Nosematidae</taxon>
        <taxon>Nosema</taxon>
    </lineage>
</organism>
<keyword evidence="2" id="KW-1133">Transmembrane helix</keyword>
<keyword evidence="2" id="KW-0472">Membrane</keyword>
<evidence type="ECO:0000259" key="3">
    <source>
        <dbReference type="PROSITE" id="PS50089"/>
    </source>
</evidence>
<dbReference type="Gene3D" id="3.30.40.10">
    <property type="entry name" value="Zinc/RING finger domain, C3HC4 (zinc finger)"/>
    <property type="match status" value="1"/>
</dbReference>
<keyword evidence="2" id="KW-0812">Transmembrane</keyword>
<evidence type="ECO:0000256" key="2">
    <source>
        <dbReference type="SAM" id="Phobius"/>
    </source>
</evidence>